<dbReference type="InterPro" id="IPR036249">
    <property type="entry name" value="Thioredoxin-like_sf"/>
</dbReference>
<evidence type="ECO:0000313" key="6">
    <source>
        <dbReference type="EMBL" id="ETS77617.1"/>
    </source>
</evidence>
<dbReference type="KEGG" id="pfy:PFICI_09679"/>
<dbReference type="SUPFAM" id="SSF52833">
    <property type="entry name" value="Thioredoxin-like"/>
    <property type="match status" value="1"/>
</dbReference>
<organism evidence="6 7">
    <name type="scientific">Pestalotiopsis fici (strain W106-1 / CGMCC3.15140)</name>
    <dbReference type="NCBI Taxonomy" id="1229662"/>
    <lineage>
        <taxon>Eukaryota</taxon>
        <taxon>Fungi</taxon>
        <taxon>Dikarya</taxon>
        <taxon>Ascomycota</taxon>
        <taxon>Pezizomycotina</taxon>
        <taxon>Sordariomycetes</taxon>
        <taxon>Xylariomycetidae</taxon>
        <taxon>Amphisphaeriales</taxon>
        <taxon>Sporocadaceae</taxon>
        <taxon>Pestalotiopsis</taxon>
    </lineage>
</organism>
<dbReference type="SFLD" id="SFLDS00019">
    <property type="entry name" value="Glutathione_Transferase_(cytos"/>
    <property type="match status" value="1"/>
</dbReference>
<feature type="domain" description="GST C-terminal" evidence="5">
    <location>
        <begin position="106"/>
        <end position="236"/>
    </location>
</feature>
<gene>
    <name evidence="6" type="ORF">PFICI_09679</name>
</gene>
<evidence type="ECO:0000313" key="7">
    <source>
        <dbReference type="Proteomes" id="UP000030651"/>
    </source>
</evidence>
<dbReference type="OrthoDB" id="2789670at2759"/>
<dbReference type="InterPro" id="IPR010987">
    <property type="entry name" value="Glutathione-S-Trfase_C-like"/>
</dbReference>
<keyword evidence="7" id="KW-1185">Reference proteome</keyword>
<dbReference type="EC" id="2.5.1.18" evidence="2"/>
<dbReference type="OMA" id="FAMPWMF"/>
<evidence type="ECO:0000256" key="3">
    <source>
        <dbReference type="ARBA" id="ARBA00022679"/>
    </source>
</evidence>
<dbReference type="HOGENOM" id="CLU_011226_14_2_1"/>
<dbReference type="PANTHER" id="PTHR44051">
    <property type="entry name" value="GLUTATHIONE S-TRANSFERASE-RELATED"/>
    <property type="match status" value="1"/>
</dbReference>
<name>W3WWW0_PESFW</name>
<comment type="similarity">
    <text evidence="1">Belongs to the GST superfamily.</text>
</comment>
<evidence type="ECO:0000256" key="1">
    <source>
        <dbReference type="ARBA" id="ARBA00007409"/>
    </source>
</evidence>
<comment type="catalytic activity">
    <reaction evidence="4">
        <text>RX + glutathione = an S-substituted glutathione + a halide anion + H(+)</text>
        <dbReference type="Rhea" id="RHEA:16437"/>
        <dbReference type="ChEBI" id="CHEBI:15378"/>
        <dbReference type="ChEBI" id="CHEBI:16042"/>
        <dbReference type="ChEBI" id="CHEBI:17792"/>
        <dbReference type="ChEBI" id="CHEBI:57925"/>
        <dbReference type="ChEBI" id="CHEBI:90779"/>
        <dbReference type="EC" id="2.5.1.18"/>
    </reaction>
</comment>
<dbReference type="Pfam" id="PF13410">
    <property type="entry name" value="GST_C_2"/>
    <property type="match status" value="1"/>
</dbReference>
<dbReference type="GO" id="GO:0004364">
    <property type="term" value="F:glutathione transferase activity"/>
    <property type="evidence" value="ECO:0007669"/>
    <property type="project" value="UniProtKB-EC"/>
</dbReference>
<dbReference type="GeneID" id="19274692"/>
<evidence type="ECO:0000256" key="2">
    <source>
        <dbReference type="ARBA" id="ARBA00012452"/>
    </source>
</evidence>
<dbReference type="PANTHER" id="PTHR44051:SF20">
    <property type="entry name" value="GLUTATHIONE TRANSFERASE 1 (EUROFUNG)"/>
    <property type="match status" value="1"/>
</dbReference>
<dbReference type="STRING" id="1229662.W3WWW0"/>
<keyword evidence="3" id="KW-0808">Transferase</keyword>
<protein>
    <recommendedName>
        <fullName evidence="2">glutathione transferase</fullName>
        <ecNumber evidence="2">2.5.1.18</ecNumber>
    </recommendedName>
</protein>
<evidence type="ECO:0000259" key="5">
    <source>
        <dbReference type="PROSITE" id="PS50405"/>
    </source>
</evidence>
<dbReference type="AlphaFoldDB" id="W3WWW0"/>
<dbReference type="InterPro" id="IPR036282">
    <property type="entry name" value="Glutathione-S-Trfase_C_sf"/>
</dbReference>
<proteinExistence type="inferred from homology"/>
<evidence type="ECO:0000256" key="4">
    <source>
        <dbReference type="ARBA" id="ARBA00047960"/>
    </source>
</evidence>
<dbReference type="EMBL" id="KI912115">
    <property type="protein sequence ID" value="ETS77617.1"/>
    <property type="molecule type" value="Genomic_DNA"/>
</dbReference>
<accession>W3WWW0</accession>
<reference evidence="7" key="1">
    <citation type="journal article" date="2015" name="BMC Genomics">
        <title>Genomic and transcriptomic analysis of the endophytic fungus Pestalotiopsis fici reveals its lifestyle and high potential for synthesis of natural products.</title>
        <authorList>
            <person name="Wang X."/>
            <person name="Zhang X."/>
            <person name="Liu L."/>
            <person name="Xiang M."/>
            <person name="Wang W."/>
            <person name="Sun X."/>
            <person name="Che Y."/>
            <person name="Guo L."/>
            <person name="Liu G."/>
            <person name="Guo L."/>
            <person name="Wang C."/>
            <person name="Yin W.B."/>
            <person name="Stadler M."/>
            <person name="Zhang X."/>
            <person name="Liu X."/>
        </authorList>
    </citation>
    <scope>NUCLEOTIDE SEQUENCE [LARGE SCALE GENOMIC DNA]</scope>
    <source>
        <strain evidence="7">W106-1 / CGMCC3.15140</strain>
    </source>
</reference>
<dbReference type="Proteomes" id="UP000030651">
    <property type="component" value="Unassembled WGS sequence"/>
</dbReference>
<dbReference type="PROSITE" id="PS50405">
    <property type="entry name" value="GST_CTER"/>
    <property type="match status" value="1"/>
</dbReference>
<dbReference type="SUPFAM" id="SSF47616">
    <property type="entry name" value="GST C-terminal domain-like"/>
    <property type="match status" value="1"/>
</dbReference>
<dbReference type="InterPro" id="IPR040079">
    <property type="entry name" value="Glutathione_S-Trfase"/>
</dbReference>
<sequence length="245" mass="28181">MGHKVIQGDLAYDGRVIIYILQADQTNYINYIKPLILAEELQLRHVLSVIDTRSTWYYQVHPERYVPAIKDWCPETKKELIVFESTACLQYIAECYDKDGYWAGRNSSEKAAVLSWTAYQTAGLGPTAKYWLYFARGYPNRQNPESLPKTVAKLHQNCVAQWDILERRLEIDGQQYVALPDRPTIADLSYFPFAMPWMFSFLDVDLEQYPKIKAWGEKMLARPAVQSVLAQAPKYGHDTDEAGAT</sequence>
<dbReference type="eggNOG" id="KOG0867">
    <property type="taxonomic scope" value="Eukaryota"/>
</dbReference>
<dbReference type="Gene3D" id="1.20.1050.130">
    <property type="match status" value="1"/>
</dbReference>
<dbReference type="RefSeq" id="XP_007836451.1">
    <property type="nucleotide sequence ID" value="XM_007838260.1"/>
</dbReference>
<dbReference type="InParanoid" id="W3WWW0"/>